<feature type="region of interest" description="Disordered" evidence="1">
    <location>
        <begin position="1"/>
        <end position="31"/>
    </location>
</feature>
<comment type="caution">
    <text evidence="2">The sequence shown here is derived from an EMBL/GenBank/DDBJ whole genome shotgun (WGS) entry which is preliminary data.</text>
</comment>
<evidence type="ECO:0000313" key="3">
    <source>
        <dbReference type="Proteomes" id="UP000248039"/>
    </source>
</evidence>
<organism evidence="2 3">
    <name type="scientific">Streptomyces tateyamensis</name>
    <dbReference type="NCBI Taxonomy" id="565073"/>
    <lineage>
        <taxon>Bacteria</taxon>
        <taxon>Bacillati</taxon>
        <taxon>Actinomycetota</taxon>
        <taxon>Actinomycetes</taxon>
        <taxon>Kitasatosporales</taxon>
        <taxon>Streptomycetaceae</taxon>
        <taxon>Streptomyces</taxon>
    </lineage>
</organism>
<evidence type="ECO:0000256" key="1">
    <source>
        <dbReference type="SAM" id="MobiDB-lite"/>
    </source>
</evidence>
<accession>A0A2V4NWB4</accession>
<dbReference type="AlphaFoldDB" id="A0A2V4NWB4"/>
<reference evidence="2 3" key="1">
    <citation type="submission" date="2018-03" db="EMBL/GenBank/DDBJ databases">
        <title>Bioinformatic expansion and discovery of thiopeptide antibiotics.</title>
        <authorList>
            <person name="Schwalen C.J."/>
            <person name="Hudson G.A."/>
            <person name="Mitchell D.A."/>
        </authorList>
    </citation>
    <scope>NUCLEOTIDE SEQUENCE [LARGE SCALE GENOMIC DNA]</scope>
    <source>
        <strain evidence="2 3">ATCC 21389</strain>
    </source>
</reference>
<keyword evidence="3" id="KW-1185">Reference proteome</keyword>
<dbReference type="EMBL" id="PYBW01000005">
    <property type="protein sequence ID" value="PYC88251.1"/>
    <property type="molecule type" value="Genomic_DNA"/>
</dbReference>
<protein>
    <submittedName>
        <fullName evidence="2">Uncharacterized protein</fullName>
    </submittedName>
</protein>
<evidence type="ECO:0000313" key="2">
    <source>
        <dbReference type="EMBL" id="PYC88251.1"/>
    </source>
</evidence>
<sequence length="141" mass="14678">MARVGRRRRAADGSTRAEAGRRVLPTPSSGGGRGWCSGGVGGDAVSRLGYLGIGTALAVAGFFGFHTFDEFKNWLTHTHPATPSAAAATASSTTRPCFGLYCHEVHFFETGWQAAGPCTNQGCPLTAGSMGVTNYITSPPR</sequence>
<name>A0A2V4NWB4_9ACTN</name>
<gene>
    <name evidence="2" type="ORF">C7C46_00970</name>
</gene>
<proteinExistence type="predicted"/>
<dbReference type="Proteomes" id="UP000248039">
    <property type="component" value="Unassembled WGS sequence"/>
</dbReference>